<dbReference type="EMBL" id="CP046996">
    <property type="protein sequence ID" value="QHA00092.1"/>
    <property type="molecule type" value="Genomic_DNA"/>
</dbReference>
<dbReference type="Gene3D" id="3.40.50.720">
    <property type="entry name" value="NAD(P)-binding Rossmann-like Domain"/>
    <property type="match status" value="1"/>
</dbReference>
<dbReference type="PANTHER" id="PTHR21363">
    <property type="entry name" value="PREPHENATE DEHYDROGENASE"/>
    <property type="match status" value="1"/>
</dbReference>
<dbReference type="SUPFAM" id="SSF51735">
    <property type="entry name" value="NAD(P)-binding Rossmann-fold domains"/>
    <property type="match status" value="1"/>
</dbReference>
<dbReference type="InterPro" id="IPR008927">
    <property type="entry name" value="6-PGluconate_DH-like_C_sf"/>
</dbReference>
<organism evidence="5 6">
    <name type="scientific">Dehalobacter restrictus</name>
    <dbReference type="NCBI Taxonomy" id="55583"/>
    <lineage>
        <taxon>Bacteria</taxon>
        <taxon>Bacillati</taxon>
        <taxon>Bacillota</taxon>
        <taxon>Clostridia</taxon>
        <taxon>Eubacteriales</taxon>
        <taxon>Desulfitobacteriaceae</taxon>
        <taxon>Dehalobacter</taxon>
    </lineage>
</organism>
<dbReference type="GO" id="GO:0006571">
    <property type="term" value="P:tyrosine biosynthetic process"/>
    <property type="evidence" value="ECO:0007669"/>
    <property type="project" value="InterPro"/>
</dbReference>
<dbReference type="Proteomes" id="UP000430508">
    <property type="component" value="Chromosome"/>
</dbReference>
<dbReference type="SUPFAM" id="SSF48179">
    <property type="entry name" value="6-phosphogluconate dehydrogenase C-terminal domain-like"/>
    <property type="match status" value="1"/>
</dbReference>
<protein>
    <submittedName>
        <fullName evidence="5">Prephenate dehydrogenase/arogenate dehydrogenase family protein</fullName>
    </submittedName>
</protein>
<dbReference type="GO" id="GO:0004665">
    <property type="term" value="F:prephenate dehydrogenase (NADP+) activity"/>
    <property type="evidence" value="ECO:0007669"/>
    <property type="project" value="InterPro"/>
</dbReference>
<evidence type="ECO:0000256" key="2">
    <source>
        <dbReference type="ARBA" id="ARBA00023002"/>
    </source>
</evidence>
<dbReference type="Pfam" id="PF02153">
    <property type="entry name" value="PDH_N"/>
    <property type="match status" value="1"/>
</dbReference>
<reference evidence="5 6" key="1">
    <citation type="submission" date="2019-12" db="EMBL/GenBank/DDBJ databases">
        <title>Sequence classification of anaerobic respiratory reductive dehalogenases: First we see many, then we see few.</title>
        <authorList>
            <person name="Molenda O."/>
            <person name="Puentes Jacome L.A."/>
            <person name="Cao X."/>
            <person name="Nesbo C.L."/>
            <person name="Tang S."/>
            <person name="Morson N."/>
            <person name="Patron J."/>
            <person name="Lomheim L."/>
            <person name="Wishart D.S."/>
            <person name="Edwards E.A."/>
        </authorList>
    </citation>
    <scope>NUCLEOTIDE SEQUENCE [LARGE SCALE GENOMIC DNA]</scope>
    <source>
        <strain evidence="5 6">12DCA</strain>
    </source>
</reference>
<evidence type="ECO:0000256" key="1">
    <source>
        <dbReference type="ARBA" id="ARBA00007964"/>
    </source>
</evidence>
<dbReference type="InterPro" id="IPR036291">
    <property type="entry name" value="NAD(P)-bd_dom_sf"/>
</dbReference>
<evidence type="ECO:0000313" key="6">
    <source>
        <dbReference type="Proteomes" id="UP000430508"/>
    </source>
</evidence>
<sequence>MEEPDFGSMEITVVGLGLIGGSFAMALNKLKPKRIWAVDVNSSVLEQAEKTGVISKGFTEASIPLQSSDIVVICIYPELAVQFVKDNLAYFKHGALITDTAGLKEQVVQEISSVLREDLSFVGGHPLAGKESSGFAYASEEIFRGANYLITPIDGTKDESMRLVESIVIGLGCRQPIRMEPHKHDKIIALTSQLPHVIAAALMNSSGSEDTGSFVGGSFRDATRVARMNAELWSELLLENKDNILEQIDVFTENVRMIRTAIAEKDQNSLKEMLENAGRGREKF</sequence>
<evidence type="ECO:0000313" key="5">
    <source>
        <dbReference type="EMBL" id="QHA00092.1"/>
    </source>
</evidence>
<proteinExistence type="inferred from homology"/>
<comment type="pathway">
    <text evidence="3">Amino-acid biosynthesis.</text>
</comment>
<evidence type="ECO:0000259" key="4">
    <source>
        <dbReference type="PROSITE" id="PS51176"/>
    </source>
</evidence>
<dbReference type="Gene3D" id="1.10.3660.10">
    <property type="entry name" value="6-phosphogluconate dehydrogenase C-terminal like domain"/>
    <property type="match status" value="1"/>
</dbReference>
<dbReference type="Pfam" id="PF20463">
    <property type="entry name" value="PDH_C"/>
    <property type="match status" value="1"/>
</dbReference>
<name>A0A857DHX2_9FIRM</name>
<dbReference type="InterPro" id="IPR050812">
    <property type="entry name" value="Preph/Arog_dehydrog"/>
</dbReference>
<feature type="domain" description="Prephenate/arogenate dehydrogenase" evidence="4">
    <location>
        <begin position="9"/>
        <end position="284"/>
    </location>
</feature>
<dbReference type="InterPro" id="IPR003099">
    <property type="entry name" value="Prephen_DH"/>
</dbReference>
<dbReference type="InterPro" id="IPR046825">
    <property type="entry name" value="PDH_C"/>
</dbReference>
<keyword evidence="2" id="KW-0560">Oxidoreductase</keyword>
<accession>A0A857DHX2</accession>
<dbReference type="GO" id="GO:0070403">
    <property type="term" value="F:NAD+ binding"/>
    <property type="evidence" value="ECO:0007669"/>
    <property type="project" value="InterPro"/>
</dbReference>
<dbReference type="InterPro" id="IPR046826">
    <property type="entry name" value="PDH_N"/>
</dbReference>
<gene>
    <name evidence="5" type="ORF">GQ588_05240</name>
</gene>
<dbReference type="PANTHER" id="PTHR21363:SF0">
    <property type="entry name" value="PREPHENATE DEHYDROGENASE [NADP(+)]"/>
    <property type="match status" value="1"/>
</dbReference>
<comment type="similarity">
    <text evidence="1">Belongs to the prephenate/arogenate dehydrogenase family.</text>
</comment>
<evidence type="ECO:0000256" key="3">
    <source>
        <dbReference type="ARBA" id="ARBA00029440"/>
    </source>
</evidence>
<dbReference type="GO" id="GO:0008977">
    <property type="term" value="F:prephenate dehydrogenase (NAD+) activity"/>
    <property type="evidence" value="ECO:0007669"/>
    <property type="project" value="InterPro"/>
</dbReference>
<dbReference type="AlphaFoldDB" id="A0A857DHX2"/>
<dbReference type="PROSITE" id="PS51176">
    <property type="entry name" value="PDH_ADH"/>
    <property type="match status" value="1"/>
</dbReference>